<evidence type="ECO:0000256" key="2">
    <source>
        <dbReference type="SAM" id="Coils"/>
    </source>
</evidence>
<feature type="domain" description="CCHC-type" evidence="4">
    <location>
        <begin position="51"/>
        <end position="64"/>
    </location>
</feature>
<feature type="coiled-coil region" evidence="2">
    <location>
        <begin position="15"/>
        <end position="42"/>
    </location>
</feature>
<gene>
    <name evidence="5" type="ORF">CVLEPA_LOCUS23930</name>
</gene>
<evidence type="ECO:0000313" key="5">
    <source>
        <dbReference type="EMBL" id="CAK8691367.1"/>
    </source>
</evidence>
<proteinExistence type="predicted"/>
<keyword evidence="1" id="KW-0863">Zinc-finger</keyword>
<feature type="compositionally biased region" description="Polar residues" evidence="3">
    <location>
        <begin position="148"/>
        <end position="162"/>
    </location>
</feature>
<comment type="caution">
    <text evidence="5">The sequence shown here is derived from an EMBL/GenBank/DDBJ whole genome shotgun (WGS) entry which is preliminary data.</text>
</comment>
<dbReference type="Proteomes" id="UP001642483">
    <property type="component" value="Unassembled WGS sequence"/>
</dbReference>
<feature type="region of interest" description="Disordered" evidence="3">
    <location>
        <begin position="205"/>
        <end position="228"/>
    </location>
</feature>
<dbReference type="InterPro" id="IPR036875">
    <property type="entry name" value="Znf_CCHC_sf"/>
</dbReference>
<dbReference type="EMBL" id="CAWYQH010000119">
    <property type="protein sequence ID" value="CAK8691367.1"/>
    <property type="molecule type" value="Genomic_DNA"/>
</dbReference>
<dbReference type="SUPFAM" id="SSF57756">
    <property type="entry name" value="Retrovirus zinc finger-like domains"/>
    <property type="match status" value="1"/>
</dbReference>
<dbReference type="PROSITE" id="PS50158">
    <property type="entry name" value="ZF_CCHC"/>
    <property type="match status" value="1"/>
</dbReference>
<evidence type="ECO:0000256" key="3">
    <source>
        <dbReference type="SAM" id="MobiDB-lite"/>
    </source>
</evidence>
<feature type="region of interest" description="Disordered" evidence="3">
    <location>
        <begin position="75"/>
        <end position="94"/>
    </location>
</feature>
<organism evidence="5 6">
    <name type="scientific">Clavelina lepadiformis</name>
    <name type="common">Light-bulb sea squirt</name>
    <name type="synonym">Ascidia lepadiformis</name>
    <dbReference type="NCBI Taxonomy" id="159417"/>
    <lineage>
        <taxon>Eukaryota</taxon>
        <taxon>Metazoa</taxon>
        <taxon>Chordata</taxon>
        <taxon>Tunicata</taxon>
        <taxon>Ascidiacea</taxon>
        <taxon>Aplousobranchia</taxon>
        <taxon>Clavelinidae</taxon>
        <taxon>Clavelina</taxon>
    </lineage>
</organism>
<sequence>MTSEVAAVTGDHQDVSQLKRTVEKLQDEISQLRNEMKTAREPREERRRLQCFNCGEYGHVARRCHRQRARNLRRASDVHGTHSIPPREMYQVDPTSWDDAPSSVRATYNSSVHEEIGVSPHYMRFLMKKRYDKKASDDQYKEEGVSENEGQISRSTDPTNNRHQFRGCCSPEPEITSTYQLRPGVYIVPENIQNPVQNNSLVSDDVLHSPNRPQRIKRRPCFYPDVER</sequence>
<dbReference type="Gene3D" id="4.10.60.10">
    <property type="entry name" value="Zinc finger, CCHC-type"/>
    <property type="match status" value="1"/>
</dbReference>
<name>A0ABP0GI33_CLALP</name>
<dbReference type="Pfam" id="PF00098">
    <property type="entry name" value="zf-CCHC"/>
    <property type="match status" value="1"/>
</dbReference>
<accession>A0ABP0GI33</accession>
<keyword evidence="2" id="KW-0175">Coiled coil</keyword>
<evidence type="ECO:0000256" key="1">
    <source>
        <dbReference type="PROSITE-ProRule" id="PRU00047"/>
    </source>
</evidence>
<feature type="region of interest" description="Disordered" evidence="3">
    <location>
        <begin position="134"/>
        <end position="171"/>
    </location>
</feature>
<protein>
    <recommendedName>
        <fullName evidence="4">CCHC-type domain-containing protein</fullName>
    </recommendedName>
</protein>
<reference evidence="5 6" key="1">
    <citation type="submission" date="2024-02" db="EMBL/GenBank/DDBJ databases">
        <authorList>
            <person name="Daric V."/>
            <person name="Darras S."/>
        </authorList>
    </citation>
    <scope>NUCLEOTIDE SEQUENCE [LARGE SCALE GENOMIC DNA]</scope>
</reference>
<feature type="compositionally biased region" description="Basic and acidic residues" evidence="3">
    <location>
        <begin position="134"/>
        <end position="144"/>
    </location>
</feature>
<keyword evidence="1" id="KW-0479">Metal-binding</keyword>
<dbReference type="InterPro" id="IPR001878">
    <property type="entry name" value="Znf_CCHC"/>
</dbReference>
<keyword evidence="6" id="KW-1185">Reference proteome</keyword>
<evidence type="ECO:0000259" key="4">
    <source>
        <dbReference type="PROSITE" id="PS50158"/>
    </source>
</evidence>
<keyword evidence="1" id="KW-0862">Zinc</keyword>
<evidence type="ECO:0000313" key="6">
    <source>
        <dbReference type="Proteomes" id="UP001642483"/>
    </source>
</evidence>